<feature type="compositionally biased region" description="Polar residues" evidence="6">
    <location>
        <begin position="916"/>
        <end position="926"/>
    </location>
</feature>
<evidence type="ECO:0000313" key="9">
    <source>
        <dbReference type="Proteomes" id="UP000041254"/>
    </source>
</evidence>
<dbReference type="GO" id="GO:0003729">
    <property type="term" value="F:mRNA binding"/>
    <property type="evidence" value="ECO:0007669"/>
    <property type="project" value="InterPro"/>
</dbReference>
<feature type="region of interest" description="Disordered" evidence="6">
    <location>
        <begin position="406"/>
        <end position="574"/>
    </location>
</feature>
<evidence type="ECO:0000256" key="1">
    <source>
        <dbReference type="ARBA" id="ARBA00022723"/>
    </source>
</evidence>
<dbReference type="AlphaFoldDB" id="A0A0G4EKA4"/>
<feature type="zinc finger region" description="C3H1-type" evidence="5">
    <location>
        <begin position="121"/>
        <end position="148"/>
    </location>
</feature>
<feature type="compositionally biased region" description="Low complexity" evidence="6">
    <location>
        <begin position="753"/>
        <end position="768"/>
    </location>
</feature>
<keyword evidence="9" id="KW-1185">Reference proteome</keyword>
<sequence length="1103" mass="113156">MTALLTENSNRLQDLHIIPRLPGLFDSSPASSSHSVYHAGSSNGGSPHMGTSNGACAGPMAGRQHMAAIAAHNAAQTAAAAAAAAATAAAGSGQNGTPPAQHSQQQQQQQDAHQAKQIDQFWKTKLCIPFQKGRCKRGAQCCYAHGEAELNPAVNLQKTKMCERFLKGFCRNANCTFAHGEHELRATPDYFKTDLCKYWKQGHCPAGPNCRHAHGLSELRQRSYRRTELEKKALAQKKELSDKDKQHKTGVSDKETPAAADLATAAGGMVPGIPSLAAAMGTVQPTGGAPSLPSSPSRPLHQTLALEKSVSNASTAPPPPATCVSPMALLPAPSAPPSKHRPTVPFLTAGNQPPPPALTPPLQSPLNGPLHAPLAVAQANGQAPLLPTPPPSQSSPFHSFAADSAAYVGAGGSPGLLPTPKSPYSAQGKEPGLLVTPPAAAGGAPQRPLSASSDQPIGLDESGPSWMATLARSRASDPHPPPVPVPAPPTDPPGERLSASRRVASQSTARSQRRKKSDLDPLDPVLKDLDDTSKQLVDNLLKDDESVEDEEDDEGSERLNASLPSTPPAPCIDGGESIVRRFQKSPMKAHIENALPLDVPLLLGLHCPSTVARKEGEGDGTTSTPEGIERESLKTSLTLQEVSSAADMLLEPVSVAPASPLSLAPTAPPPVAADVPSSEAAANKIVGTGSTGEPSSAAGGALLATDTASPSVRQAPYQPPIDALLALAGGRGGEGGTGDAADEASAPDNPPAGSCSSSQQQQQLCGSSAATVSTWSNGSPSETGSFCYSHSHSGSLASLYKAAAAADPHSSNAIRSSSSPCFYKTAQGGGAIPKCSSNGDLAPQQAADSSGVMAPPNTLLTDAPTDDVPSPIAGGRAERKESLLPDVQQLIRAAWQAPPEEAAAQPAGPSLPHPQSDPSFDVQATSPPLYGVTGPLSPPTAAMNFLTNGHGQDDIRTAGSGMTVVTPTTTTRAGGTAAVCTGMAVVAAVALRHPQRDMVLRPEEGILGEAPKAEKLSFEQKGELSPLLPTPTIQPNLGFPQPPPPPTRPPHLRGGARCNGGRGGVGRGDRKVGLMDEGAPVYAMYAAGGCGLGGKVPYHKAHH</sequence>
<dbReference type="InterPro" id="IPR036855">
    <property type="entry name" value="Znf_CCCH_sf"/>
</dbReference>
<feature type="region of interest" description="Disordered" evidence="6">
    <location>
        <begin position="683"/>
        <end position="792"/>
    </location>
</feature>
<evidence type="ECO:0000256" key="3">
    <source>
        <dbReference type="ARBA" id="ARBA00022771"/>
    </source>
</evidence>
<feature type="region of interest" description="Disordered" evidence="6">
    <location>
        <begin position="90"/>
        <end position="115"/>
    </location>
</feature>
<feature type="domain" description="C3H1-type" evidence="7">
    <location>
        <begin position="190"/>
        <end position="217"/>
    </location>
</feature>
<feature type="zinc finger region" description="C3H1-type" evidence="5">
    <location>
        <begin position="190"/>
        <end position="217"/>
    </location>
</feature>
<feature type="compositionally biased region" description="Low complexity" evidence="6">
    <location>
        <begin position="695"/>
        <end position="708"/>
    </location>
</feature>
<feature type="region of interest" description="Disordered" evidence="6">
    <location>
        <begin position="308"/>
        <end position="359"/>
    </location>
</feature>
<feature type="compositionally biased region" description="Pro residues" evidence="6">
    <location>
        <begin position="478"/>
        <end position="492"/>
    </location>
</feature>
<dbReference type="PROSITE" id="PS50103">
    <property type="entry name" value="ZF_C3H1"/>
    <property type="match status" value="3"/>
</dbReference>
<feature type="region of interest" description="Disordered" evidence="6">
    <location>
        <begin position="897"/>
        <end position="936"/>
    </location>
</feature>
<feature type="compositionally biased region" description="Polar residues" evidence="6">
    <location>
        <begin position="769"/>
        <end position="792"/>
    </location>
</feature>
<keyword evidence="3 5" id="KW-0863">Zinc-finger</keyword>
<feature type="domain" description="C3H1-type" evidence="7">
    <location>
        <begin position="156"/>
        <end position="182"/>
    </location>
</feature>
<feature type="compositionally biased region" description="Low complexity" evidence="6">
    <location>
        <begin position="322"/>
        <end position="332"/>
    </location>
</feature>
<feature type="region of interest" description="Disordered" evidence="6">
    <location>
        <begin position="834"/>
        <end position="881"/>
    </location>
</feature>
<accession>A0A0G4EKA4</accession>
<keyword evidence="2" id="KW-0677">Repeat</keyword>
<feature type="domain" description="C3H1-type" evidence="7">
    <location>
        <begin position="121"/>
        <end position="148"/>
    </location>
</feature>
<feature type="region of interest" description="Disordered" evidence="6">
    <location>
        <begin position="659"/>
        <end position="678"/>
    </location>
</feature>
<dbReference type="GO" id="GO:0008270">
    <property type="term" value="F:zinc ion binding"/>
    <property type="evidence" value="ECO:0007669"/>
    <property type="project" value="UniProtKB-KW"/>
</dbReference>
<feature type="compositionally biased region" description="Low complexity" evidence="6">
    <location>
        <begin position="897"/>
        <end position="907"/>
    </location>
</feature>
<dbReference type="InterPro" id="IPR045877">
    <property type="entry name" value="ZFP36-like"/>
</dbReference>
<feature type="compositionally biased region" description="Acidic residues" evidence="6">
    <location>
        <begin position="545"/>
        <end position="555"/>
    </location>
</feature>
<dbReference type="Gene3D" id="4.10.1000.10">
    <property type="entry name" value="Zinc finger, CCCH-type"/>
    <property type="match status" value="3"/>
</dbReference>
<dbReference type="Proteomes" id="UP000041254">
    <property type="component" value="Unassembled WGS sequence"/>
</dbReference>
<proteinExistence type="predicted"/>
<feature type="compositionally biased region" description="Gly residues" evidence="6">
    <location>
        <begin position="1057"/>
        <end position="1066"/>
    </location>
</feature>
<feature type="compositionally biased region" description="Low complexity" evidence="6">
    <location>
        <begin position="101"/>
        <end position="115"/>
    </location>
</feature>
<feature type="region of interest" description="Disordered" evidence="6">
    <location>
        <begin position="1025"/>
        <end position="1071"/>
    </location>
</feature>
<name>A0A0G4EKA4_VITBC</name>
<evidence type="ECO:0000313" key="8">
    <source>
        <dbReference type="EMBL" id="CEL96963.1"/>
    </source>
</evidence>
<evidence type="ECO:0000256" key="6">
    <source>
        <dbReference type="SAM" id="MobiDB-lite"/>
    </source>
</evidence>
<dbReference type="VEuPathDB" id="CryptoDB:Vbra_12112"/>
<protein>
    <recommendedName>
        <fullName evidence="7">C3H1-type domain-containing protein</fullName>
    </recommendedName>
</protein>
<feature type="region of interest" description="Disordered" evidence="6">
    <location>
        <begin position="235"/>
        <end position="258"/>
    </location>
</feature>
<evidence type="ECO:0000256" key="4">
    <source>
        <dbReference type="ARBA" id="ARBA00022833"/>
    </source>
</evidence>
<feature type="region of interest" description="Disordered" evidence="6">
    <location>
        <begin position="28"/>
        <end position="57"/>
    </location>
</feature>
<dbReference type="PANTHER" id="PTHR12547:SF159">
    <property type="entry name" value="CCCH ZINC FINGER-CONTAINING SAC3_GANP_NIN1_MTS3_EIF-3 P25 FAMILY PROTEIN"/>
    <property type="match status" value="1"/>
</dbReference>
<dbReference type="InParanoid" id="A0A0G4EKA4"/>
<keyword evidence="1 5" id="KW-0479">Metal-binding</keyword>
<feature type="compositionally biased region" description="Low complexity" evidence="6">
    <location>
        <begin position="28"/>
        <end position="41"/>
    </location>
</feature>
<gene>
    <name evidence="8" type="ORF">Vbra_12112</name>
</gene>
<feature type="region of interest" description="Disordered" evidence="6">
    <location>
        <begin position="611"/>
        <end position="635"/>
    </location>
</feature>
<dbReference type="SMART" id="SM00356">
    <property type="entry name" value="ZnF_C3H1"/>
    <property type="match status" value="3"/>
</dbReference>
<feature type="compositionally biased region" description="Gly residues" evidence="6">
    <location>
        <begin position="729"/>
        <end position="738"/>
    </location>
</feature>
<dbReference type="OrthoDB" id="410307at2759"/>
<keyword evidence="4 5" id="KW-0862">Zinc</keyword>
<evidence type="ECO:0000256" key="5">
    <source>
        <dbReference type="PROSITE-ProRule" id="PRU00723"/>
    </source>
</evidence>
<feature type="region of interest" description="Disordered" evidence="6">
    <location>
        <begin position="381"/>
        <end position="400"/>
    </location>
</feature>
<feature type="compositionally biased region" description="Basic and acidic residues" evidence="6">
    <location>
        <begin position="235"/>
        <end position="256"/>
    </location>
</feature>
<feature type="zinc finger region" description="C3H1-type" evidence="5">
    <location>
        <begin position="156"/>
        <end position="182"/>
    </location>
</feature>
<organism evidence="8 9">
    <name type="scientific">Vitrella brassicaformis (strain CCMP3155)</name>
    <dbReference type="NCBI Taxonomy" id="1169540"/>
    <lineage>
        <taxon>Eukaryota</taxon>
        <taxon>Sar</taxon>
        <taxon>Alveolata</taxon>
        <taxon>Colpodellida</taxon>
        <taxon>Vitrellaceae</taxon>
        <taxon>Vitrella</taxon>
    </lineage>
</organism>
<dbReference type="PANTHER" id="PTHR12547">
    <property type="entry name" value="CCCH ZINC FINGER/TIS11-RELATED"/>
    <property type="match status" value="1"/>
</dbReference>
<dbReference type="InterPro" id="IPR000571">
    <property type="entry name" value="Znf_CCCH"/>
</dbReference>
<evidence type="ECO:0000259" key="7">
    <source>
        <dbReference type="PROSITE" id="PS50103"/>
    </source>
</evidence>
<dbReference type="Pfam" id="PF00642">
    <property type="entry name" value="zf-CCCH"/>
    <property type="match status" value="2"/>
</dbReference>
<feature type="compositionally biased region" description="Pro residues" evidence="6">
    <location>
        <begin position="1040"/>
        <end position="1049"/>
    </location>
</feature>
<evidence type="ECO:0000256" key="2">
    <source>
        <dbReference type="ARBA" id="ARBA00022737"/>
    </source>
</evidence>
<reference evidence="8 9" key="1">
    <citation type="submission" date="2014-11" db="EMBL/GenBank/DDBJ databases">
        <authorList>
            <person name="Zhu J."/>
            <person name="Qi W."/>
            <person name="Song R."/>
        </authorList>
    </citation>
    <scope>NUCLEOTIDE SEQUENCE [LARGE SCALE GENOMIC DNA]</scope>
</reference>
<dbReference type="EMBL" id="CDMY01000251">
    <property type="protein sequence ID" value="CEL96963.1"/>
    <property type="molecule type" value="Genomic_DNA"/>
</dbReference>
<dbReference type="SUPFAM" id="SSF90229">
    <property type="entry name" value="CCCH zinc finger"/>
    <property type="match status" value="2"/>
</dbReference>